<keyword evidence="1" id="KW-1133">Transmembrane helix</keyword>
<dbReference type="Proteomes" id="UP000789706">
    <property type="component" value="Unassembled WGS sequence"/>
</dbReference>
<evidence type="ECO:0000313" key="2">
    <source>
        <dbReference type="EMBL" id="CAG8447725.1"/>
    </source>
</evidence>
<dbReference type="EMBL" id="CAJVPK010000095">
    <property type="protein sequence ID" value="CAG8447725.1"/>
    <property type="molecule type" value="Genomic_DNA"/>
</dbReference>
<name>A0A9N8VE73_9GLOM</name>
<accession>A0A9N8VE73</accession>
<sequence>MRLRRTCKLLNELIIIVINDEIFITYNLGWAIASLYYYKFIKNTACELTSYDYVNNQFCFTIINEDQEFKCGENLFVHLFWNDELVYYGSCYNVGESDDDYNVVDEHNFDDHNVDHNFDNNNVDYNDDEQQQQRELFVKGQEDQGNDSKQQIQWVFKEIKFHNSALGIKRGPKKGTYQITYVKIGAIEIYKRLDSLDEINHHVN</sequence>
<keyword evidence="1" id="KW-0812">Transmembrane</keyword>
<keyword evidence="1" id="KW-0472">Membrane</keyword>
<feature type="transmembrane region" description="Helical" evidence="1">
    <location>
        <begin position="12"/>
        <end position="38"/>
    </location>
</feature>
<comment type="caution">
    <text evidence="2">The sequence shown here is derived from an EMBL/GenBank/DDBJ whole genome shotgun (WGS) entry which is preliminary data.</text>
</comment>
<protein>
    <submittedName>
        <fullName evidence="2">8571_t:CDS:1</fullName>
    </submittedName>
</protein>
<dbReference type="OrthoDB" id="10421278at2759"/>
<evidence type="ECO:0000313" key="3">
    <source>
        <dbReference type="Proteomes" id="UP000789706"/>
    </source>
</evidence>
<evidence type="ECO:0000256" key="1">
    <source>
        <dbReference type="SAM" id="Phobius"/>
    </source>
</evidence>
<proteinExistence type="predicted"/>
<reference evidence="2" key="1">
    <citation type="submission" date="2021-06" db="EMBL/GenBank/DDBJ databases">
        <authorList>
            <person name="Kallberg Y."/>
            <person name="Tangrot J."/>
            <person name="Rosling A."/>
        </authorList>
    </citation>
    <scope>NUCLEOTIDE SEQUENCE</scope>
    <source>
        <strain evidence="2">AZ414A</strain>
    </source>
</reference>
<organism evidence="2 3">
    <name type="scientific">Diversispora eburnea</name>
    <dbReference type="NCBI Taxonomy" id="1213867"/>
    <lineage>
        <taxon>Eukaryota</taxon>
        <taxon>Fungi</taxon>
        <taxon>Fungi incertae sedis</taxon>
        <taxon>Mucoromycota</taxon>
        <taxon>Glomeromycotina</taxon>
        <taxon>Glomeromycetes</taxon>
        <taxon>Diversisporales</taxon>
        <taxon>Diversisporaceae</taxon>
        <taxon>Diversispora</taxon>
    </lineage>
</organism>
<dbReference type="AlphaFoldDB" id="A0A9N8VE73"/>
<keyword evidence="3" id="KW-1185">Reference proteome</keyword>
<gene>
    <name evidence="2" type="ORF">DEBURN_LOCUS1912</name>
</gene>